<dbReference type="PROSITE" id="PS00018">
    <property type="entry name" value="EF_HAND_1"/>
    <property type="match status" value="1"/>
</dbReference>
<feature type="domain" description="EF-hand" evidence="5">
    <location>
        <begin position="88"/>
        <end position="123"/>
    </location>
</feature>
<evidence type="ECO:0000259" key="4">
    <source>
        <dbReference type="PROSITE" id="PS50031"/>
    </source>
</evidence>
<comment type="caution">
    <text evidence="6">The sequence shown here is derived from an EMBL/GenBank/DDBJ whole genome shotgun (WGS) entry which is preliminary data.</text>
</comment>
<feature type="compositionally biased region" description="Polar residues" evidence="3">
    <location>
        <begin position="145"/>
        <end position="173"/>
    </location>
</feature>
<organism evidence="6 7">
    <name type="scientific">Mesorhabditis spiculigera</name>
    <dbReference type="NCBI Taxonomy" id="96644"/>
    <lineage>
        <taxon>Eukaryota</taxon>
        <taxon>Metazoa</taxon>
        <taxon>Ecdysozoa</taxon>
        <taxon>Nematoda</taxon>
        <taxon>Chromadorea</taxon>
        <taxon>Rhabditida</taxon>
        <taxon>Rhabditina</taxon>
        <taxon>Rhabditomorpha</taxon>
        <taxon>Rhabditoidea</taxon>
        <taxon>Rhabditidae</taxon>
        <taxon>Mesorhabditinae</taxon>
        <taxon>Mesorhabditis</taxon>
    </lineage>
</organism>
<dbReference type="PANTHER" id="PTHR11216">
    <property type="entry name" value="EH DOMAIN"/>
    <property type="match status" value="1"/>
</dbReference>
<dbReference type="Proteomes" id="UP001177023">
    <property type="component" value="Unassembled WGS sequence"/>
</dbReference>
<dbReference type="InterPro" id="IPR011992">
    <property type="entry name" value="EF-hand-dom_pair"/>
</dbReference>
<dbReference type="EMBL" id="CATQJA010002664">
    <property type="protein sequence ID" value="CAJ0582695.1"/>
    <property type="molecule type" value="Genomic_DNA"/>
</dbReference>
<dbReference type="GO" id="GO:0016197">
    <property type="term" value="P:endosomal transport"/>
    <property type="evidence" value="ECO:0007669"/>
    <property type="project" value="TreeGrafter"/>
</dbReference>
<evidence type="ECO:0000256" key="2">
    <source>
        <dbReference type="SAM" id="Coils"/>
    </source>
</evidence>
<accession>A0AA36G818</accession>
<dbReference type="CDD" id="cd00052">
    <property type="entry name" value="EH"/>
    <property type="match status" value="1"/>
</dbReference>
<feature type="domain" description="EH" evidence="4">
    <location>
        <begin position="47"/>
        <end position="145"/>
    </location>
</feature>
<dbReference type="InterPro" id="IPR000261">
    <property type="entry name" value="EH_dom"/>
</dbReference>
<proteinExistence type="predicted"/>
<evidence type="ECO:0000313" key="6">
    <source>
        <dbReference type="EMBL" id="CAJ0582695.1"/>
    </source>
</evidence>
<gene>
    <name evidence="6" type="ORF">MSPICULIGERA_LOCUS20825</name>
</gene>
<name>A0AA36G818_9BILA</name>
<dbReference type="PANTHER" id="PTHR11216:SF174">
    <property type="entry name" value="GH06923P"/>
    <property type="match status" value="1"/>
</dbReference>
<dbReference type="Gene3D" id="1.10.238.10">
    <property type="entry name" value="EF-hand"/>
    <property type="match status" value="1"/>
</dbReference>
<reference evidence="6" key="1">
    <citation type="submission" date="2023-06" db="EMBL/GenBank/DDBJ databases">
        <authorList>
            <person name="Delattre M."/>
        </authorList>
    </citation>
    <scope>NUCLEOTIDE SEQUENCE</scope>
    <source>
        <strain evidence="6">AF72</strain>
    </source>
</reference>
<keyword evidence="1" id="KW-0106">Calcium</keyword>
<evidence type="ECO:0000256" key="1">
    <source>
        <dbReference type="ARBA" id="ARBA00022837"/>
    </source>
</evidence>
<dbReference type="GO" id="GO:0006897">
    <property type="term" value="P:endocytosis"/>
    <property type="evidence" value="ECO:0007669"/>
    <property type="project" value="TreeGrafter"/>
</dbReference>
<evidence type="ECO:0000313" key="7">
    <source>
        <dbReference type="Proteomes" id="UP001177023"/>
    </source>
</evidence>
<dbReference type="AlphaFoldDB" id="A0AA36G818"/>
<dbReference type="SMART" id="SM00027">
    <property type="entry name" value="EH"/>
    <property type="match status" value="1"/>
</dbReference>
<feature type="compositionally biased region" description="Pro residues" evidence="3">
    <location>
        <begin position="234"/>
        <end position="243"/>
    </location>
</feature>
<dbReference type="PROSITE" id="PS50031">
    <property type="entry name" value="EH"/>
    <property type="match status" value="1"/>
</dbReference>
<feature type="region of interest" description="Disordered" evidence="3">
    <location>
        <begin position="228"/>
        <end position="252"/>
    </location>
</feature>
<dbReference type="SUPFAM" id="SSF47473">
    <property type="entry name" value="EF-hand"/>
    <property type="match status" value="1"/>
</dbReference>
<feature type="non-terminal residue" evidence="6">
    <location>
        <position position="1"/>
    </location>
</feature>
<protein>
    <submittedName>
        <fullName evidence="6">Uncharacterized protein</fullName>
    </submittedName>
</protein>
<evidence type="ECO:0000256" key="3">
    <source>
        <dbReference type="SAM" id="MobiDB-lite"/>
    </source>
</evidence>
<dbReference type="GO" id="GO:0005737">
    <property type="term" value="C:cytoplasm"/>
    <property type="evidence" value="ECO:0007669"/>
    <property type="project" value="TreeGrafter"/>
</dbReference>
<dbReference type="GO" id="GO:0005509">
    <property type="term" value="F:calcium ion binding"/>
    <property type="evidence" value="ECO:0007669"/>
    <property type="project" value="InterPro"/>
</dbReference>
<keyword evidence="2" id="KW-0175">Coiled coil</keyword>
<dbReference type="InterPro" id="IPR018247">
    <property type="entry name" value="EF_Hand_1_Ca_BS"/>
</dbReference>
<dbReference type="GO" id="GO:0005886">
    <property type="term" value="C:plasma membrane"/>
    <property type="evidence" value="ECO:0007669"/>
    <property type="project" value="TreeGrafter"/>
</dbReference>
<sequence length="428" mass="47582">MDRDTFPKKLFANEDFERTIQEIISSPRKGKHYQVDDVSVYDVTDKQKAYYTKCFLHLMKTTQGTAVLGGALHGSENKIVDFFRKSGLDDDELSRIWSLSDVNEDGWLDLAEFCTAMHLIVLRVKGELPVPPILPPALKPPMTAPRTQSQVSSEGSRPSGESQTTSTTMQQNEGPDGRPNTFTRSEGNLSSQIEKEPPQFSDVPPLLVDSRPLPIKALPIRPLPDALLMLRSPQGPPPAPPSRPSNRSHMRSASLDLKQLAIQNLPINGISGPSSARHMSIPSNPVHAPPVPSRSEHGSAVLPTLAHVVNPEPIKEPTQKTIPGSVLPPSSAVSSGVQTEHKWIDPSHVENFIKNFGSQFQELWDREERFESGENESDAEKWERRVAALRRQNAELEKERATLAQIRIQLELRQQEMKPPTSSKPTQL</sequence>
<dbReference type="Pfam" id="PF12763">
    <property type="entry name" value="EH"/>
    <property type="match status" value="1"/>
</dbReference>
<feature type="region of interest" description="Disordered" evidence="3">
    <location>
        <begin position="135"/>
        <end position="205"/>
    </location>
</feature>
<dbReference type="PROSITE" id="PS50222">
    <property type="entry name" value="EF_HAND_2"/>
    <property type="match status" value="1"/>
</dbReference>
<dbReference type="InterPro" id="IPR002048">
    <property type="entry name" value="EF_hand_dom"/>
</dbReference>
<evidence type="ECO:0000259" key="5">
    <source>
        <dbReference type="PROSITE" id="PS50222"/>
    </source>
</evidence>
<feature type="compositionally biased region" description="Polar residues" evidence="3">
    <location>
        <begin position="180"/>
        <end position="192"/>
    </location>
</feature>
<keyword evidence="7" id="KW-1185">Reference proteome</keyword>
<feature type="coiled-coil region" evidence="2">
    <location>
        <begin position="379"/>
        <end position="416"/>
    </location>
</feature>